<protein>
    <recommendedName>
        <fullName evidence="2">Galectin</fullName>
    </recommendedName>
</protein>
<reference evidence="4" key="1">
    <citation type="submission" date="2023-06" db="EMBL/GenBank/DDBJ databases">
        <title>Reference genome for the Northern bat (Eptesicus nilssonii), a most northern bat species.</title>
        <authorList>
            <person name="Laine V.N."/>
            <person name="Pulliainen A.T."/>
            <person name="Lilley T.M."/>
        </authorList>
    </citation>
    <scope>NUCLEOTIDE SEQUENCE</scope>
    <source>
        <strain evidence="4">BLF_Eptnil</strain>
        <tissue evidence="4">Kidney</tissue>
    </source>
</reference>
<dbReference type="SUPFAM" id="SSF49899">
    <property type="entry name" value="Concanavalin A-like lectins/glucanases"/>
    <property type="match status" value="1"/>
</dbReference>
<dbReference type="InterPro" id="IPR044156">
    <property type="entry name" value="Galectin-like"/>
</dbReference>
<dbReference type="Proteomes" id="UP001177744">
    <property type="component" value="Unassembled WGS sequence"/>
</dbReference>
<gene>
    <name evidence="4" type="ORF">QTO34_009339</name>
</gene>
<organism evidence="4 5">
    <name type="scientific">Cnephaeus nilssonii</name>
    <name type="common">Northern bat</name>
    <name type="synonym">Eptesicus nilssonii</name>
    <dbReference type="NCBI Taxonomy" id="3371016"/>
    <lineage>
        <taxon>Eukaryota</taxon>
        <taxon>Metazoa</taxon>
        <taxon>Chordata</taxon>
        <taxon>Craniata</taxon>
        <taxon>Vertebrata</taxon>
        <taxon>Euteleostomi</taxon>
        <taxon>Mammalia</taxon>
        <taxon>Eutheria</taxon>
        <taxon>Laurasiatheria</taxon>
        <taxon>Chiroptera</taxon>
        <taxon>Yangochiroptera</taxon>
        <taxon>Vespertilionidae</taxon>
        <taxon>Cnephaeus</taxon>
    </lineage>
</organism>
<evidence type="ECO:0000313" key="4">
    <source>
        <dbReference type="EMBL" id="KAK1331385.1"/>
    </source>
</evidence>
<comment type="caution">
    <text evidence="4">The sequence shown here is derived from an EMBL/GenBank/DDBJ whole genome shotgun (WGS) entry which is preliminary data.</text>
</comment>
<evidence type="ECO:0000256" key="1">
    <source>
        <dbReference type="ARBA" id="ARBA00022734"/>
    </source>
</evidence>
<accession>A0AA40HIJ4</accession>
<dbReference type="PROSITE" id="PS51304">
    <property type="entry name" value="GALECTIN"/>
    <property type="match status" value="1"/>
</dbReference>
<proteinExistence type="predicted"/>
<evidence type="ECO:0000313" key="5">
    <source>
        <dbReference type="Proteomes" id="UP001177744"/>
    </source>
</evidence>
<sequence>MHMPFQMGIPFEIRFLVQSSGFQVMVNGDFFINYIHRVPFHWVDNISVTGPMRLTHISFQVRLSKWHLSQGWVREPVYYA</sequence>
<dbReference type="AlphaFoldDB" id="A0AA40HIJ4"/>
<dbReference type="InterPro" id="IPR001079">
    <property type="entry name" value="Galectin_CRD"/>
</dbReference>
<dbReference type="InterPro" id="IPR013320">
    <property type="entry name" value="ConA-like_dom_sf"/>
</dbReference>
<dbReference type="Gene3D" id="2.60.120.200">
    <property type="match status" value="1"/>
</dbReference>
<evidence type="ECO:0000256" key="2">
    <source>
        <dbReference type="RuleBase" id="RU102079"/>
    </source>
</evidence>
<dbReference type="PANTHER" id="PTHR11346">
    <property type="entry name" value="GALECTIN"/>
    <property type="match status" value="1"/>
</dbReference>
<name>A0AA40HIJ4_CNENI</name>
<dbReference type="EMBL" id="JAULJE010000020">
    <property type="protein sequence ID" value="KAK1331385.1"/>
    <property type="molecule type" value="Genomic_DNA"/>
</dbReference>
<evidence type="ECO:0000259" key="3">
    <source>
        <dbReference type="PROSITE" id="PS51304"/>
    </source>
</evidence>
<dbReference type="Pfam" id="PF00337">
    <property type="entry name" value="Gal-bind_lectin"/>
    <property type="match status" value="1"/>
</dbReference>
<keyword evidence="5" id="KW-1185">Reference proteome</keyword>
<dbReference type="PANTHER" id="PTHR11346:SF147">
    <property type="entry name" value="GALECTIN"/>
    <property type="match status" value="1"/>
</dbReference>
<keyword evidence="1 2" id="KW-0430">Lectin</keyword>
<feature type="domain" description="Galectin" evidence="3">
    <location>
        <begin position="1"/>
        <end position="60"/>
    </location>
</feature>
<dbReference type="GO" id="GO:0030246">
    <property type="term" value="F:carbohydrate binding"/>
    <property type="evidence" value="ECO:0007669"/>
    <property type="project" value="UniProtKB-UniRule"/>
</dbReference>